<evidence type="ECO:0000256" key="3">
    <source>
        <dbReference type="ARBA" id="ARBA00005712"/>
    </source>
</evidence>
<dbReference type="SUPFAM" id="SSF51344">
    <property type="entry name" value="Epsilon subunit of F1F0-ATP synthase N-terminal domain"/>
    <property type="match status" value="1"/>
</dbReference>
<evidence type="ECO:0000256" key="6">
    <source>
        <dbReference type="ARBA" id="ARBA00023065"/>
    </source>
</evidence>
<dbReference type="OrthoDB" id="272739at2"/>
<name>A0A1I4J184_9RHOB</name>
<gene>
    <name evidence="9" type="primary">atpC</name>
    <name evidence="11" type="ORF">SAMN04488004_13112</name>
</gene>
<dbReference type="HAMAP" id="MF_00530">
    <property type="entry name" value="ATP_synth_epsil_bac"/>
    <property type="match status" value="1"/>
</dbReference>
<evidence type="ECO:0000256" key="1">
    <source>
        <dbReference type="ARBA" id="ARBA00003543"/>
    </source>
</evidence>
<dbReference type="GO" id="GO:0012505">
    <property type="term" value="C:endomembrane system"/>
    <property type="evidence" value="ECO:0007669"/>
    <property type="project" value="UniProtKB-SubCell"/>
</dbReference>
<dbReference type="Pfam" id="PF02823">
    <property type="entry name" value="ATP-synt_DE_N"/>
    <property type="match status" value="1"/>
</dbReference>
<keyword evidence="4 9" id="KW-0813">Transport</keyword>
<keyword evidence="12" id="KW-1185">Reference proteome</keyword>
<feature type="domain" description="ATP synthase F1 complex delta/epsilon subunit N-terminal" evidence="10">
    <location>
        <begin position="1"/>
        <end position="78"/>
    </location>
</feature>
<accession>A0A1I4J184</accession>
<dbReference type="RefSeq" id="WP_090191591.1">
    <property type="nucleotide sequence ID" value="NZ_CAXIDI010000002.1"/>
</dbReference>
<dbReference type="GO" id="GO:0046933">
    <property type="term" value="F:proton-transporting ATP synthase activity, rotational mechanism"/>
    <property type="evidence" value="ECO:0007669"/>
    <property type="project" value="UniProtKB-UniRule"/>
</dbReference>
<evidence type="ECO:0000259" key="10">
    <source>
        <dbReference type="Pfam" id="PF02823"/>
    </source>
</evidence>
<dbReference type="InterPro" id="IPR036771">
    <property type="entry name" value="ATPsynth_dsu/esu_N"/>
</dbReference>
<dbReference type="Proteomes" id="UP000199550">
    <property type="component" value="Unassembled WGS sequence"/>
</dbReference>
<dbReference type="Gene3D" id="2.60.15.10">
    <property type="entry name" value="F0F1 ATP synthase delta/epsilon subunit, N-terminal"/>
    <property type="match status" value="1"/>
</dbReference>
<dbReference type="EMBL" id="FOTF01000031">
    <property type="protein sequence ID" value="SFL59776.1"/>
    <property type="molecule type" value="Genomic_DNA"/>
</dbReference>
<evidence type="ECO:0000313" key="11">
    <source>
        <dbReference type="EMBL" id="SFL59776.1"/>
    </source>
</evidence>
<comment type="similarity">
    <text evidence="3 9">Belongs to the ATPase epsilon chain family.</text>
</comment>
<reference evidence="11 12" key="1">
    <citation type="submission" date="2016-10" db="EMBL/GenBank/DDBJ databases">
        <authorList>
            <person name="de Groot N.N."/>
        </authorList>
    </citation>
    <scope>NUCLEOTIDE SEQUENCE [LARGE SCALE GENOMIC DNA]</scope>
    <source>
        <strain evidence="11 12">DSM 16199</strain>
    </source>
</reference>
<proteinExistence type="inferred from homology"/>
<keyword evidence="9" id="KW-1003">Cell membrane</keyword>
<dbReference type="CDD" id="cd12152">
    <property type="entry name" value="F1-ATPase_delta"/>
    <property type="match status" value="1"/>
</dbReference>
<dbReference type="InterPro" id="IPR020546">
    <property type="entry name" value="ATP_synth_F1_dsu/esu_N"/>
</dbReference>
<evidence type="ECO:0000256" key="4">
    <source>
        <dbReference type="ARBA" id="ARBA00022448"/>
    </source>
</evidence>
<dbReference type="STRING" id="195913.SAMN04488004_13112"/>
<organism evidence="11 12">
    <name type="scientific">Loktanella salsilacus</name>
    <dbReference type="NCBI Taxonomy" id="195913"/>
    <lineage>
        <taxon>Bacteria</taxon>
        <taxon>Pseudomonadati</taxon>
        <taxon>Pseudomonadota</taxon>
        <taxon>Alphaproteobacteria</taxon>
        <taxon>Rhodobacterales</taxon>
        <taxon>Roseobacteraceae</taxon>
        <taxon>Loktanella</taxon>
    </lineage>
</organism>
<evidence type="ECO:0000256" key="9">
    <source>
        <dbReference type="HAMAP-Rule" id="MF_00530"/>
    </source>
</evidence>
<dbReference type="GO" id="GO:0005524">
    <property type="term" value="F:ATP binding"/>
    <property type="evidence" value="ECO:0007669"/>
    <property type="project" value="UniProtKB-UniRule"/>
</dbReference>
<dbReference type="GO" id="GO:0005886">
    <property type="term" value="C:plasma membrane"/>
    <property type="evidence" value="ECO:0007669"/>
    <property type="project" value="UniProtKB-SubCell"/>
</dbReference>
<evidence type="ECO:0000256" key="7">
    <source>
        <dbReference type="ARBA" id="ARBA00023136"/>
    </source>
</evidence>
<keyword evidence="6 9" id="KW-0406">Ion transport</keyword>
<keyword evidence="7 9" id="KW-0472">Membrane</keyword>
<comment type="function">
    <text evidence="1 9">Produces ATP from ADP in the presence of a proton gradient across the membrane.</text>
</comment>
<protein>
    <recommendedName>
        <fullName evidence="9">ATP synthase epsilon chain</fullName>
    </recommendedName>
    <alternativeName>
        <fullName evidence="9">ATP synthase F1 sector epsilon subunit</fullName>
    </alternativeName>
    <alternativeName>
        <fullName evidence="9">F-ATPase epsilon subunit</fullName>
    </alternativeName>
</protein>
<comment type="subcellular location">
    <subcellularLocation>
        <location evidence="9">Cell membrane</location>
        <topology evidence="9">Peripheral membrane protein</topology>
    </subcellularLocation>
    <subcellularLocation>
        <location evidence="2">Endomembrane system</location>
        <topology evidence="2">Peripheral membrane protein</topology>
    </subcellularLocation>
</comment>
<keyword evidence="9" id="KW-0066">ATP synthesis</keyword>
<keyword evidence="5 9" id="KW-0375">Hydrogen ion transport</keyword>
<evidence type="ECO:0000256" key="2">
    <source>
        <dbReference type="ARBA" id="ARBA00004184"/>
    </source>
</evidence>
<dbReference type="InterPro" id="IPR001469">
    <property type="entry name" value="ATP_synth_F1_dsu/esu"/>
</dbReference>
<evidence type="ECO:0000256" key="5">
    <source>
        <dbReference type="ARBA" id="ARBA00022781"/>
    </source>
</evidence>
<comment type="subunit">
    <text evidence="9">F-type ATPases have 2 components, CF(1) - the catalytic core - and CF(0) - the membrane proton channel. CF(1) has five subunits: alpha(3), beta(3), gamma(1), delta(1), epsilon(1). CF(0) has three main subunits: a, b and c.</text>
</comment>
<evidence type="ECO:0000313" key="12">
    <source>
        <dbReference type="Proteomes" id="UP000199550"/>
    </source>
</evidence>
<evidence type="ECO:0000256" key="8">
    <source>
        <dbReference type="ARBA" id="ARBA00023196"/>
    </source>
</evidence>
<dbReference type="AlphaFoldDB" id="A0A1I4J184"/>
<sequence length="134" mass="14254">MKLRIVTPLSVVVETEIDSLRAEDSSGSFGILPGHAPFLTALAISVVTWRKEGTDHFCAVRGGALSVAGDVSIATREAITGDNLATLDADVLARFRSDADAERIDRTAATTLQLNAIRQMVNRLSLGADAGEFR</sequence>
<dbReference type="GO" id="GO:0045259">
    <property type="term" value="C:proton-transporting ATP synthase complex"/>
    <property type="evidence" value="ECO:0007669"/>
    <property type="project" value="UniProtKB-KW"/>
</dbReference>
<keyword evidence="8 9" id="KW-0139">CF(1)</keyword>